<accession>A0A6I4MAP8</accession>
<evidence type="ECO:0000259" key="1">
    <source>
        <dbReference type="Pfam" id="PF03061"/>
    </source>
</evidence>
<dbReference type="Pfam" id="PF03061">
    <property type="entry name" value="4HBT"/>
    <property type="match status" value="1"/>
</dbReference>
<sequence>MKTHLNQVRPRPGRSAGRMYKREGVTMQAQPPPAALCRIRVKPRHCDTQGMVHAIRYYEFFEDGFLEWLDWFAGGYAKIRADGVDLVVRANGCDYRGSARLDDTLAVEIAPTHAGRSSLSMSFTVRRGGEDGIIAIGYATYVAVADDGAVELPGRVRQMVGHLA</sequence>
<gene>
    <name evidence="2" type="ORF">F8568_021170</name>
</gene>
<dbReference type="InterPro" id="IPR029069">
    <property type="entry name" value="HotDog_dom_sf"/>
</dbReference>
<dbReference type="CDD" id="cd00586">
    <property type="entry name" value="4HBT"/>
    <property type="match status" value="1"/>
</dbReference>
<dbReference type="SUPFAM" id="SSF54637">
    <property type="entry name" value="Thioesterase/thiol ester dehydrase-isomerase"/>
    <property type="match status" value="1"/>
</dbReference>
<evidence type="ECO:0000313" key="3">
    <source>
        <dbReference type="Proteomes" id="UP000462055"/>
    </source>
</evidence>
<dbReference type="Proteomes" id="UP000462055">
    <property type="component" value="Unassembled WGS sequence"/>
</dbReference>
<organism evidence="2 3">
    <name type="scientific">Actinomadura physcomitrii</name>
    <dbReference type="NCBI Taxonomy" id="2650748"/>
    <lineage>
        <taxon>Bacteria</taxon>
        <taxon>Bacillati</taxon>
        <taxon>Actinomycetota</taxon>
        <taxon>Actinomycetes</taxon>
        <taxon>Streptosporangiales</taxon>
        <taxon>Thermomonosporaceae</taxon>
        <taxon>Actinomadura</taxon>
    </lineage>
</organism>
<reference evidence="2" key="1">
    <citation type="submission" date="2019-12" db="EMBL/GenBank/DDBJ databases">
        <title>Actinomadura physcomitrii sp. nov., a novel actinomycete isolated from moss [Physcomitrium sphaericum (Ludw) Fuernr].</title>
        <authorList>
            <person name="Zhuang X."/>
        </authorList>
    </citation>
    <scope>NUCLEOTIDE SEQUENCE [LARGE SCALE GENOMIC DNA]</scope>
    <source>
        <strain evidence="2">LD22</strain>
    </source>
</reference>
<dbReference type="AlphaFoldDB" id="A0A6I4MAP8"/>
<name>A0A6I4MAP8_9ACTN</name>
<protein>
    <recommendedName>
        <fullName evidence="1">Thioesterase domain-containing protein</fullName>
    </recommendedName>
</protein>
<dbReference type="InterPro" id="IPR006683">
    <property type="entry name" value="Thioestr_dom"/>
</dbReference>
<dbReference type="Gene3D" id="3.10.129.10">
    <property type="entry name" value="Hotdog Thioesterase"/>
    <property type="match status" value="1"/>
</dbReference>
<comment type="caution">
    <text evidence="2">The sequence shown here is derived from an EMBL/GenBank/DDBJ whole genome shotgun (WGS) entry which is preliminary data.</text>
</comment>
<keyword evidence="3" id="KW-1185">Reference proteome</keyword>
<proteinExistence type="predicted"/>
<dbReference type="EMBL" id="WBMS02000016">
    <property type="protein sequence ID" value="MWA02842.1"/>
    <property type="molecule type" value="Genomic_DNA"/>
</dbReference>
<feature type="domain" description="Thioesterase" evidence="1">
    <location>
        <begin position="52"/>
        <end position="130"/>
    </location>
</feature>
<evidence type="ECO:0000313" key="2">
    <source>
        <dbReference type="EMBL" id="MWA02842.1"/>
    </source>
</evidence>